<protein>
    <submittedName>
        <fullName evidence="2">Uncharacterized protein</fullName>
    </submittedName>
</protein>
<keyword evidence="1" id="KW-0812">Transmembrane</keyword>
<organism evidence="2 3">
    <name type="scientific">Roseibium sediminicola</name>
    <dbReference type="NCBI Taxonomy" id="2933272"/>
    <lineage>
        <taxon>Bacteria</taxon>
        <taxon>Pseudomonadati</taxon>
        <taxon>Pseudomonadota</taxon>
        <taxon>Alphaproteobacteria</taxon>
        <taxon>Hyphomicrobiales</taxon>
        <taxon>Stappiaceae</taxon>
        <taxon>Roseibium</taxon>
    </lineage>
</organism>
<keyword evidence="1" id="KW-0472">Membrane</keyword>
<sequence length="162" mass="16749">MSYHDTPGLGGRLLRLPGQLLLALVNATALLVIAACVLALIVLGRVETAGDRIAGTVTDAALARLDVSPADFKTRLDALDGRLEALSAQLADPDLQDHWEVARQLKELNENLAAIKVAAAGLGKAGPDVTAAAFDQAGELLTDALYAARGCESVTAPEEPAS</sequence>
<evidence type="ECO:0000313" key="2">
    <source>
        <dbReference type="EMBL" id="MCK7610606.1"/>
    </source>
</evidence>
<dbReference type="RefSeq" id="WP_248149342.1">
    <property type="nucleotide sequence ID" value="NZ_JALNMJ010000001.1"/>
</dbReference>
<proteinExistence type="predicted"/>
<comment type="caution">
    <text evidence="2">The sequence shown here is derived from an EMBL/GenBank/DDBJ whole genome shotgun (WGS) entry which is preliminary data.</text>
</comment>
<evidence type="ECO:0000313" key="3">
    <source>
        <dbReference type="Proteomes" id="UP001431221"/>
    </source>
</evidence>
<dbReference type="EMBL" id="JALNMJ010000001">
    <property type="protein sequence ID" value="MCK7610606.1"/>
    <property type="molecule type" value="Genomic_DNA"/>
</dbReference>
<feature type="transmembrane region" description="Helical" evidence="1">
    <location>
        <begin position="20"/>
        <end position="43"/>
    </location>
</feature>
<reference evidence="2" key="1">
    <citation type="submission" date="2022-04" db="EMBL/GenBank/DDBJ databases">
        <title>Roseibium sp. CAU 1639 isolated from mud.</title>
        <authorList>
            <person name="Kim W."/>
        </authorList>
    </citation>
    <scope>NUCLEOTIDE SEQUENCE</scope>
    <source>
        <strain evidence="2">CAU 1639</strain>
    </source>
</reference>
<name>A0ABT0GMF7_9HYPH</name>
<keyword evidence="1" id="KW-1133">Transmembrane helix</keyword>
<keyword evidence="3" id="KW-1185">Reference proteome</keyword>
<evidence type="ECO:0000256" key="1">
    <source>
        <dbReference type="SAM" id="Phobius"/>
    </source>
</evidence>
<dbReference type="Proteomes" id="UP001431221">
    <property type="component" value="Unassembled WGS sequence"/>
</dbReference>
<gene>
    <name evidence="2" type="ORF">M0H32_00420</name>
</gene>
<accession>A0ABT0GMF7</accession>